<dbReference type="Proteomes" id="UP000037460">
    <property type="component" value="Unassembled WGS sequence"/>
</dbReference>
<dbReference type="InterPro" id="IPR003591">
    <property type="entry name" value="Leu-rich_rpt_typical-subtyp"/>
</dbReference>
<keyword evidence="1" id="KW-0433">Leucine-rich repeat</keyword>
<evidence type="ECO:0000256" key="2">
    <source>
        <dbReference type="ARBA" id="ARBA00022737"/>
    </source>
</evidence>
<sequence length="403" mass="45728">MPEKKEVVVDDWRARAREADALLVKWGAHPVPGLDPKRAEAIGLKVAVKRINYGSSSQELLPMFTHEGSIARYCRRTGELMLQASEHWKQIEANTRETNAYYKQLLTVSRVQEEAYRTASDILSKIMARPGLLNVWECSCPGLLRSKKRELELQKEGTHMYLETLKELTRIELVYDAVVALKKIEQERPIRESDIAVEYNKVAAQSRIESDKIMSQEAALARELRAIGDGTETIVAYSLRLEHCLETNVLSLRKQKLLAAPIEIFQLTHVEFLDLAENKLTELPGEVTQMTRIKKIYLDRNQITRLPHELYKLSNTLTLLGIADNPLDHEQLQLYLTGLPVLLAHLKATRPRRVSDAVSVTMREGGVDFVGEYDLFTSALPRYAEPVDEASLKMASLRASLRA</sequence>
<dbReference type="GO" id="GO:0005737">
    <property type="term" value="C:cytoplasm"/>
    <property type="evidence" value="ECO:0007669"/>
    <property type="project" value="TreeGrafter"/>
</dbReference>
<dbReference type="SMART" id="SM00369">
    <property type="entry name" value="LRR_TYP"/>
    <property type="match status" value="2"/>
</dbReference>
<evidence type="ECO:0000256" key="1">
    <source>
        <dbReference type="ARBA" id="ARBA00022614"/>
    </source>
</evidence>
<keyword evidence="2" id="KW-0677">Repeat</keyword>
<evidence type="ECO:0000313" key="4">
    <source>
        <dbReference type="Proteomes" id="UP000037460"/>
    </source>
</evidence>
<accession>A0A0M0JDI9</accession>
<comment type="caution">
    <text evidence="3">The sequence shown here is derived from an EMBL/GenBank/DDBJ whole genome shotgun (WGS) entry which is preliminary data.</text>
</comment>
<keyword evidence="4" id="KW-1185">Reference proteome</keyword>
<dbReference type="SUPFAM" id="SSF52075">
    <property type="entry name" value="Outer arm dynein light chain 1"/>
    <property type="match status" value="1"/>
</dbReference>
<dbReference type="InterPro" id="IPR050216">
    <property type="entry name" value="LRR_domain-containing"/>
</dbReference>
<proteinExistence type="predicted"/>
<dbReference type="InterPro" id="IPR032675">
    <property type="entry name" value="LRR_dom_sf"/>
</dbReference>
<name>A0A0M0JDI9_9EUKA</name>
<organism evidence="3 4">
    <name type="scientific">Chrysochromulina tobinii</name>
    <dbReference type="NCBI Taxonomy" id="1460289"/>
    <lineage>
        <taxon>Eukaryota</taxon>
        <taxon>Haptista</taxon>
        <taxon>Haptophyta</taxon>
        <taxon>Prymnesiophyceae</taxon>
        <taxon>Prymnesiales</taxon>
        <taxon>Chrysochromulinaceae</taxon>
        <taxon>Chrysochromulina</taxon>
    </lineage>
</organism>
<dbReference type="AlphaFoldDB" id="A0A0M0JDI9"/>
<protein>
    <submittedName>
        <fullName evidence="3">Leucine rich repeat protein</fullName>
    </submittedName>
</protein>
<dbReference type="Gene3D" id="3.80.10.10">
    <property type="entry name" value="Ribonuclease Inhibitor"/>
    <property type="match status" value="1"/>
</dbReference>
<reference evidence="4" key="1">
    <citation type="journal article" date="2015" name="PLoS Genet.">
        <title>Genome Sequence and Transcriptome Analyses of Chrysochromulina tobin: Metabolic Tools for Enhanced Algal Fitness in the Prominent Order Prymnesiales (Haptophyceae).</title>
        <authorList>
            <person name="Hovde B.T."/>
            <person name="Deodato C.R."/>
            <person name="Hunsperger H.M."/>
            <person name="Ryken S.A."/>
            <person name="Yost W."/>
            <person name="Jha R.K."/>
            <person name="Patterson J."/>
            <person name="Monnat R.J. Jr."/>
            <person name="Barlow S.B."/>
            <person name="Starkenburg S.R."/>
            <person name="Cattolico R.A."/>
        </authorList>
    </citation>
    <scope>NUCLEOTIDE SEQUENCE</scope>
    <source>
        <strain evidence="4">CCMP291</strain>
    </source>
</reference>
<dbReference type="EMBL" id="JWZX01003084">
    <property type="protein sequence ID" value="KOO24525.1"/>
    <property type="molecule type" value="Genomic_DNA"/>
</dbReference>
<dbReference type="PANTHER" id="PTHR48051:SF1">
    <property type="entry name" value="RAS SUPPRESSOR PROTEIN 1"/>
    <property type="match status" value="1"/>
</dbReference>
<dbReference type="PANTHER" id="PTHR48051">
    <property type="match status" value="1"/>
</dbReference>
<gene>
    <name evidence="3" type="ORF">Ctob_004902</name>
</gene>
<evidence type="ECO:0000313" key="3">
    <source>
        <dbReference type="EMBL" id="KOO24525.1"/>
    </source>
</evidence>
<dbReference type="OrthoDB" id="428734at2759"/>